<accession>A0A543CVY9</accession>
<feature type="region of interest" description="Disordered" evidence="1">
    <location>
        <begin position="1"/>
        <end position="58"/>
    </location>
</feature>
<dbReference type="EMBL" id="VFOZ01000001">
    <property type="protein sequence ID" value="TQM01272.1"/>
    <property type="molecule type" value="Genomic_DNA"/>
</dbReference>
<organism evidence="2 3">
    <name type="scientific">Actinoallomurus bryophytorum</name>
    <dbReference type="NCBI Taxonomy" id="1490222"/>
    <lineage>
        <taxon>Bacteria</taxon>
        <taxon>Bacillati</taxon>
        <taxon>Actinomycetota</taxon>
        <taxon>Actinomycetes</taxon>
        <taxon>Streptosporangiales</taxon>
        <taxon>Thermomonosporaceae</taxon>
        <taxon>Actinoallomurus</taxon>
    </lineage>
</organism>
<keyword evidence="3" id="KW-1185">Reference proteome</keyword>
<evidence type="ECO:0000313" key="3">
    <source>
        <dbReference type="Proteomes" id="UP000316096"/>
    </source>
</evidence>
<dbReference type="Proteomes" id="UP000316096">
    <property type="component" value="Unassembled WGS sequence"/>
</dbReference>
<gene>
    <name evidence="2" type="ORF">FB559_7027</name>
</gene>
<evidence type="ECO:0000313" key="2">
    <source>
        <dbReference type="EMBL" id="TQM01272.1"/>
    </source>
</evidence>
<dbReference type="AlphaFoldDB" id="A0A543CVY9"/>
<evidence type="ECO:0000256" key="1">
    <source>
        <dbReference type="SAM" id="MobiDB-lite"/>
    </source>
</evidence>
<protein>
    <submittedName>
        <fullName evidence="2">Uncharacterized protein</fullName>
    </submittedName>
</protein>
<sequence length="253" mass="27813">MDVEEPRRAARRGSSTSRPVSWAPPLANGGVSRRTSSDRRGHGLPRSPRSGPRPVSAPVWSPPVWSPPVWSPPVWSPPVWSPPVWSPPVWSPPVWSPPVWSPPVWSPPVWSPPVWSPPTWSPPTWSPPARGCHPTFIVQREQRRAKVERGSVDNPGRRHPRRHTGGATRPQHDYETEPKGARLLEGGGSCDRPWRSGGEHVGRDVGLGAGDALVHRALVGHGEQAPYTAGDGVLGQRWVGELPELLQRRLLVL</sequence>
<comment type="caution">
    <text evidence="2">The sequence shown here is derived from an EMBL/GenBank/DDBJ whole genome shotgun (WGS) entry which is preliminary data.</text>
</comment>
<feature type="compositionally biased region" description="Low complexity" evidence="1">
    <location>
        <begin position="44"/>
        <end position="58"/>
    </location>
</feature>
<feature type="region of interest" description="Disordered" evidence="1">
    <location>
        <begin position="142"/>
        <end position="178"/>
    </location>
</feature>
<feature type="compositionally biased region" description="Basic and acidic residues" evidence="1">
    <location>
        <begin position="142"/>
        <end position="151"/>
    </location>
</feature>
<name>A0A543CVY9_9ACTN</name>
<proteinExistence type="predicted"/>
<reference evidence="2 3" key="1">
    <citation type="submission" date="2019-06" db="EMBL/GenBank/DDBJ databases">
        <title>Sequencing the genomes of 1000 actinobacteria strains.</title>
        <authorList>
            <person name="Klenk H.-P."/>
        </authorList>
    </citation>
    <scope>NUCLEOTIDE SEQUENCE [LARGE SCALE GENOMIC DNA]</scope>
    <source>
        <strain evidence="2 3">DSM 102200</strain>
    </source>
</reference>